<dbReference type="AlphaFoldDB" id="A0AB73ZFB7"/>
<evidence type="ECO:0008006" key="4">
    <source>
        <dbReference type="Google" id="ProtNLM"/>
    </source>
</evidence>
<keyword evidence="1" id="KW-0472">Membrane</keyword>
<organism evidence="2 3">
    <name type="scientific">Phocaeicola vulgatus</name>
    <name type="common">Bacteroides vulgatus</name>
    <dbReference type="NCBI Taxonomy" id="821"/>
    <lineage>
        <taxon>Bacteria</taxon>
        <taxon>Pseudomonadati</taxon>
        <taxon>Bacteroidota</taxon>
        <taxon>Bacteroidia</taxon>
        <taxon>Bacteroidales</taxon>
        <taxon>Bacteroidaceae</taxon>
        <taxon>Phocaeicola</taxon>
    </lineage>
</organism>
<proteinExistence type="predicted"/>
<name>A0AB73ZFB7_PHOVU</name>
<dbReference type="EMBL" id="QROB01000009">
    <property type="protein sequence ID" value="RHK88547.1"/>
    <property type="molecule type" value="Genomic_DNA"/>
</dbReference>
<reference evidence="2 3" key="1">
    <citation type="submission" date="2018-08" db="EMBL/GenBank/DDBJ databases">
        <title>A genome reference for cultivated species of the human gut microbiota.</title>
        <authorList>
            <person name="Zou Y."/>
            <person name="Xue W."/>
            <person name="Luo G."/>
        </authorList>
    </citation>
    <scope>NUCLEOTIDE SEQUENCE [LARGE SCALE GENOMIC DNA]</scope>
    <source>
        <strain evidence="2 3">AF39-8AT</strain>
    </source>
</reference>
<feature type="transmembrane region" description="Helical" evidence="1">
    <location>
        <begin position="6"/>
        <end position="29"/>
    </location>
</feature>
<evidence type="ECO:0000313" key="3">
    <source>
        <dbReference type="Proteomes" id="UP000286392"/>
    </source>
</evidence>
<keyword evidence="1" id="KW-1133">Transmembrane helix</keyword>
<feature type="transmembrane region" description="Helical" evidence="1">
    <location>
        <begin position="41"/>
        <end position="61"/>
    </location>
</feature>
<protein>
    <recommendedName>
        <fullName evidence="4">Transmembrane protein</fullName>
    </recommendedName>
</protein>
<gene>
    <name evidence="2" type="ORF">DW043_08200</name>
</gene>
<dbReference type="RefSeq" id="WP_118356339.1">
    <property type="nucleotide sequence ID" value="NZ_CAXSLB010000001.1"/>
</dbReference>
<evidence type="ECO:0000256" key="1">
    <source>
        <dbReference type="SAM" id="Phobius"/>
    </source>
</evidence>
<comment type="caution">
    <text evidence="2">The sequence shown here is derived from an EMBL/GenBank/DDBJ whole genome shotgun (WGS) entry which is preliminary data.</text>
</comment>
<evidence type="ECO:0000313" key="2">
    <source>
        <dbReference type="EMBL" id="RHK88547.1"/>
    </source>
</evidence>
<keyword evidence="1" id="KW-0812">Transmembrane</keyword>
<accession>A0AB73ZFB7</accession>
<sequence>MAELLLMIYMIPVLIVFSLLLRLVMWIIGKVIQLTWWLVKNVFVLAWKVLLFIVMMVIANLRATGPRNY</sequence>
<dbReference type="Proteomes" id="UP000286392">
    <property type="component" value="Unassembled WGS sequence"/>
</dbReference>